<gene>
    <name evidence="1" type="ORF">BpHYR1_037142</name>
</gene>
<comment type="caution">
    <text evidence="1">The sequence shown here is derived from an EMBL/GenBank/DDBJ whole genome shotgun (WGS) entry which is preliminary data.</text>
</comment>
<evidence type="ECO:0000313" key="2">
    <source>
        <dbReference type="Proteomes" id="UP000276133"/>
    </source>
</evidence>
<dbReference type="EMBL" id="REGN01000419">
    <property type="protein sequence ID" value="RNA42058.1"/>
    <property type="molecule type" value="Genomic_DNA"/>
</dbReference>
<protein>
    <submittedName>
        <fullName evidence="1">Uncharacterized protein</fullName>
    </submittedName>
</protein>
<accession>A0A3M7T2J7</accession>
<evidence type="ECO:0000313" key="1">
    <source>
        <dbReference type="EMBL" id="RNA42058.1"/>
    </source>
</evidence>
<dbReference type="Proteomes" id="UP000276133">
    <property type="component" value="Unassembled WGS sequence"/>
</dbReference>
<dbReference type="AlphaFoldDB" id="A0A3M7T2J7"/>
<name>A0A3M7T2J7_BRAPC</name>
<keyword evidence="2" id="KW-1185">Reference proteome</keyword>
<proteinExistence type="predicted"/>
<reference evidence="1 2" key="1">
    <citation type="journal article" date="2018" name="Sci. Rep.">
        <title>Genomic signatures of local adaptation to the degree of environmental predictability in rotifers.</title>
        <authorList>
            <person name="Franch-Gras L."/>
            <person name="Hahn C."/>
            <person name="Garcia-Roger E.M."/>
            <person name="Carmona M.J."/>
            <person name="Serra M."/>
            <person name="Gomez A."/>
        </authorList>
    </citation>
    <scope>NUCLEOTIDE SEQUENCE [LARGE SCALE GENOMIC DNA]</scope>
    <source>
        <strain evidence="1">HYR1</strain>
    </source>
</reference>
<sequence>MLGLESESDSSFIKRINTLIETKKIKPDHYPKLTKSRATLFKLQRYAATKNAAVNVKILCPIFFL</sequence>
<organism evidence="1 2">
    <name type="scientific">Brachionus plicatilis</name>
    <name type="common">Marine rotifer</name>
    <name type="synonym">Brachionus muelleri</name>
    <dbReference type="NCBI Taxonomy" id="10195"/>
    <lineage>
        <taxon>Eukaryota</taxon>
        <taxon>Metazoa</taxon>
        <taxon>Spiralia</taxon>
        <taxon>Gnathifera</taxon>
        <taxon>Rotifera</taxon>
        <taxon>Eurotatoria</taxon>
        <taxon>Monogononta</taxon>
        <taxon>Pseudotrocha</taxon>
        <taxon>Ploima</taxon>
        <taxon>Brachionidae</taxon>
        <taxon>Brachionus</taxon>
    </lineage>
</organism>